<evidence type="ECO:0000259" key="12">
    <source>
        <dbReference type="Pfam" id="PF24621"/>
    </source>
</evidence>
<accession>A0ABT8KUN6</accession>
<feature type="domain" description="3-dehydroquinate synthase N-terminal" evidence="11">
    <location>
        <begin position="55"/>
        <end position="167"/>
    </location>
</feature>
<comment type="caution">
    <text evidence="13">The sequence shown here is derived from an EMBL/GenBank/DDBJ whole genome shotgun (WGS) entry which is preliminary data.</text>
</comment>
<dbReference type="PANTHER" id="PTHR43622">
    <property type="entry name" value="3-DEHYDROQUINATE SYNTHASE"/>
    <property type="match status" value="1"/>
</dbReference>
<reference evidence="13" key="1">
    <citation type="submission" date="2023-06" db="EMBL/GenBank/DDBJ databases">
        <title>Genomic of Parafulvivirga corallium.</title>
        <authorList>
            <person name="Wang G."/>
        </authorList>
    </citation>
    <scope>NUCLEOTIDE SEQUENCE</scope>
    <source>
        <strain evidence="13">BMA10</strain>
    </source>
</reference>
<keyword evidence="9" id="KW-0170">Cobalt</keyword>
<evidence type="ECO:0000256" key="8">
    <source>
        <dbReference type="ARBA" id="ARBA00023239"/>
    </source>
</evidence>
<dbReference type="Gene3D" id="1.20.1090.10">
    <property type="entry name" value="Dehydroquinate synthase-like - alpha domain"/>
    <property type="match status" value="1"/>
</dbReference>
<evidence type="ECO:0000256" key="9">
    <source>
        <dbReference type="ARBA" id="ARBA00023285"/>
    </source>
</evidence>
<evidence type="ECO:0000313" key="14">
    <source>
        <dbReference type="Proteomes" id="UP001172082"/>
    </source>
</evidence>
<keyword evidence="5" id="KW-0547">Nucleotide-binding</keyword>
<dbReference type="PIRSF" id="PIRSF001455">
    <property type="entry name" value="DHQ_synth"/>
    <property type="match status" value="1"/>
</dbReference>
<organism evidence="13 14">
    <name type="scientific">Splendidivirga corallicola</name>
    <dbReference type="NCBI Taxonomy" id="3051826"/>
    <lineage>
        <taxon>Bacteria</taxon>
        <taxon>Pseudomonadati</taxon>
        <taxon>Bacteroidota</taxon>
        <taxon>Cytophagia</taxon>
        <taxon>Cytophagales</taxon>
        <taxon>Splendidivirgaceae</taxon>
        <taxon>Splendidivirga</taxon>
    </lineage>
</organism>
<dbReference type="CDD" id="cd08195">
    <property type="entry name" value="DHQS"/>
    <property type="match status" value="1"/>
</dbReference>
<evidence type="ECO:0000256" key="7">
    <source>
        <dbReference type="ARBA" id="ARBA00023027"/>
    </source>
</evidence>
<dbReference type="InterPro" id="IPR030960">
    <property type="entry name" value="DHQS/DOIS_N"/>
</dbReference>
<evidence type="ECO:0000313" key="13">
    <source>
        <dbReference type="EMBL" id="MDN5203343.1"/>
    </source>
</evidence>
<evidence type="ECO:0000256" key="1">
    <source>
        <dbReference type="ARBA" id="ARBA00001911"/>
    </source>
</evidence>
<gene>
    <name evidence="13" type="primary">aroB</name>
    <name evidence="13" type="ORF">QQ008_18295</name>
</gene>
<dbReference type="SUPFAM" id="SSF56796">
    <property type="entry name" value="Dehydroquinate synthase-like"/>
    <property type="match status" value="1"/>
</dbReference>
<dbReference type="Proteomes" id="UP001172082">
    <property type="component" value="Unassembled WGS sequence"/>
</dbReference>
<dbReference type="Pfam" id="PF01761">
    <property type="entry name" value="DHQ_synthase"/>
    <property type="match status" value="1"/>
</dbReference>
<evidence type="ECO:0000256" key="10">
    <source>
        <dbReference type="NCBIfam" id="TIGR01357"/>
    </source>
</evidence>
<dbReference type="EMBL" id="JAUJEA010000007">
    <property type="protein sequence ID" value="MDN5203343.1"/>
    <property type="molecule type" value="Genomic_DNA"/>
</dbReference>
<comment type="cofactor">
    <cofactor evidence="2">
        <name>Co(2+)</name>
        <dbReference type="ChEBI" id="CHEBI:48828"/>
    </cofactor>
</comment>
<evidence type="ECO:0000259" key="11">
    <source>
        <dbReference type="Pfam" id="PF01761"/>
    </source>
</evidence>
<dbReference type="PANTHER" id="PTHR43622:SF1">
    <property type="entry name" value="3-DEHYDROQUINATE SYNTHASE"/>
    <property type="match status" value="1"/>
</dbReference>
<dbReference type="InterPro" id="IPR050071">
    <property type="entry name" value="Dehydroquinate_synthase"/>
</dbReference>
<proteinExistence type="predicted"/>
<evidence type="ECO:0000256" key="4">
    <source>
        <dbReference type="ARBA" id="ARBA00022723"/>
    </source>
</evidence>
<dbReference type="RefSeq" id="WP_346753367.1">
    <property type="nucleotide sequence ID" value="NZ_JAUJEA010000007.1"/>
</dbReference>
<keyword evidence="4" id="KW-0479">Metal-binding</keyword>
<dbReference type="InterPro" id="IPR016037">
    <property type="entry name" value="DHQ_synth_AroB"/>
</dbReference>
<comment type="cofactor">
    <cofactor evidence="1">
        <name>NAD(+)</name>
        <dbReference type="ChEBI" id="CHEBI:57540"/>
    </cofactor>
</comment>
<evidence type="ECO:0000256" key="3">
    <source>
        <dbReference type="ARBA" id="ARBA00003485"/>
    </source>
</evidence>
<comment type="function">
    <text evidence="3">Catalyzes the conversion of 3-deoxy-D-arabino-heptulosonate 7-phosphate (DAHP) to dehydroquinate (DHQ).</text>
</comment>
<feature type="domain" description="3-dehydroquinate synthase C-terminal" evidence="12">
    <location>
        <begin position="169"/>
        <end position="310"/>
    </location>
</feature>
<evidence type="ECO:0000256" key="2">
    <source>
        <dbReference type="ARBA" id="ARBA00001941"/>
    </source>
</evidence>
<dbReference type="Pfam" id="PF24621">
    <property type="entry name" value="DHQS_C"/>
    <property type="match status" value="1"/>
</dbReference>
<keyword evidence="6" id="KW-0862">Zinc</keyword>
<dbReference type="InterPro" id="IPR030963">
    <property type="entry name" value="DHQ_synth_fam"/>
</dbReference>
<dbReference type="NCBIfam" id="TIGR01357">
    <property type="entry name" value="aroB"/>
    <property type="match status" value="1"/>
</dbReference>
<keyword evidence="14" id="KW-1185">Reference proteome</keyword>
<dbReference type="InterPro" id="IPR056179">
    <property type="entry name" value="DHQS_C"/>
</dbReference>
<evidence type="ECO:0000256" key="5">
    <source>
        <dbReference type="ARBA" id="ARBA00022741"/>
    </source>
</evidence>
<keyword evidence="8 13" id="KW-0456">Lyase</keyword>
<dbReference type="EC" id="4.2.3.4" evidence="10"/>
<evidence type="ECO:0000256" key="6">
    <source>
        <dbReference type="ARBA" id="ARBA00022833"/>
    </source>
</evidence>
<keyword evidence="7" id="KW-0520">NAD</keyword>
<dbReference type="GO" id="GO:0003856">
    <property type="term" value="F:3-dehydroquinate synthase activity"/>
    <property type="evidence" value="ECO:0007669"/>
    <property type="project" value="UniProtKB-EC"/>
</dbReference>
<dbReference type="Gene3D" id="3.40.50.1970">
    <property type="match status" value="1"/>
</dbReference>
<sequence length="351" mass="39457">MIGKQEIIITTEIKGILKELFTSKKYTKIGVLVDENTRTHCYPLIIDSLPKHNVFEIKSGEEEKELSTCEQIWLEMTNAHFDRNSLLINLGGGVIGDMGGFCASTFKRGIEFINLPTTLLSQVDASVGGKLGIDFHGFKNHIGVFQEPRMVLIDPTFLETLDPRELRSGFAEVIKHSLIRDKTHWLELTQKELSQHDWSKIIEHSINIKKSVVASDPLENGLRKILNFGHTIGHAIESYYLKIKGKRLLHGEAIAIGMIAESFLSEEKLSLSKNELIDIQEFIIKIFGAPKIDNGDLEKIVQLTYQDKKNTGKIINGTLLSAVGSAEFDIPLQPKEIEGGLKYYQELTNKN</sequence>
<protein>
    <recommendedName>
        <fullName evidence="10">3-dehydroquinate synthase</fullName>
        <ecNumber evidence="10">4.2.3.4</ecNumber>
    </recommendedName>
</protein>
<name>A0ABT8KUN6_9BACT</name>